<keyword evidence="2" id="KW-0399">Innate immunity</keyword>
<keyword evidence="3" id="KW-0391">Immunity</keyword>
<dbReference type="InterPro" id="IPR006619">
    <property type="entry name" value="PGRP_domain_met/bac"/>
</dbReference>
<sequence>MSRVIHRIIIHCAATPNGRVLGRDGENAAQVIDRWHRARGFHRDAPANDNGLPSIGYHGVIDADGQLLTGRGEEEVGAHVRGYNQDSLGLCLVGTDQFTSAQWAVLRTQILTLRVRWPEATLHGHNEFSSKLCPGFSVPAWAAEDFAPLRDHLCELMP</sequence>
<dbReference type="CDD" id="cd06583">
    <property type="entry name" value="PGRP"/>
    <property type="match status" value="1"/>
</dbReference>
<dbReference type="GO" id="GO:0045087">
    <property type="term" value="P:innate immune response"/>
    <property type="evidence" value="ECO:0007669"/>
    <property type="project" value="UniProtKB-KW"/>
</dbReference>
<organism evidence="5 6">
    <name type="scientific">Glossina brevipalpis</name>
    <dbReference type="NCBI Taxonomy" id="37001"/>
    <lineage>
        <taxon>Eukaryota</taxon>
        <taxon>Metazoa</taxon>
        <taxon>Ecdysozoa</taxon>
        <taxon>Arthropoda</taxon>
        <taxon>Hexapoda</taxon>
        <taxon>Insecta</taxon>
        <taxon>Pterygota</taxon>
        <taxon>Neoptera</taxon>
        <taxon>Endopterygota</taxon>
        <taxon>Diptera</taxon>
        <taxon>Brachycera</taxon>
        <taxon>Muscomorpha</taxon>
        <taxon>Hippoboscoidea</taxon>
        <taxon>Glossinidae</taxon>
        <taxon>Glossina</taxon>
    </lineage>
</organism>
<protein>
    <recommendedName>
        <fullName evidence="4">Peptidoglycan recognition protein family domain-containing protein</fullName>
    </recommendedName>
</protein>
<comment type="similarity">
    <text evidence="1">Belongs to the N-acetylmuramoyl-L-alanine amidase 2 family.</text>
</comment>
<dbReference type="InterPro" id="IPR015510">
    <property type="entry name" value="PGRP"/>
</dbReference>
<keyword evidence="6" id="KW-1185">Reference proteome</keyword>
<evidence type="ECO:0000313" key="5">
    <source>
        <dbReference type="EnsemblMetazoa" id="GBRI034466-PA"/>
    </source>
</evidence>
<dbReference type="PANTHER" id="PTHR11022:SF41">
    <property type="entry name" value="PEPTIDOGLYCAN-RECOGNITION PROTEIN LC-RELATED"/>
    <property type="match status" value="1"/>
</dbReference>
<dbReference type="SUPFAM" id="SSF55846">
    <property type="entry name" value="N-acetylmuramoyl-L-alanine amidase-like"/>
    <property type="match status" value="1"/>
</dbReference>
<dbReference type="GO" id="GO:0008745">
    <property type="term" value="F:N-acetylmuramoyl-L-alanine amidase activity"/>
    <property type="evidence" value="ECO:0007669"/>
    <property type="project" value="InterPro"/>
</dbReference>
<evidence type="ECO:0000256" key="1">
    <source>
        <dbReference type="ARBA" id="ARBA00007553"/>
    </source>
</evidence>
<proteinExistence type="inferred from homology"/>
<dbReference type="AlphaFoldDB" id="A0A1A9WVY5"/>
<accession>A0A1A9WVY5</accession>
<dbReference type="InterPro" id="IPR002502">
    <property type="entry name" value="Amidase_domain"/>
</dbReference>
<dbReference type="GO" id="GO:0009253">
    <property type="term" value="P:peptidoglycan catabolic process"/>
    <property type="evidence" value="ECO:0007669"/>
    <property type="project" value="InterPro"/>
</dbReference>
<dbReference type="Pfam" id="PF01510">
    <property type="entry name" value="Amidase_2"/>
    <property type="match status" value="1"/>
</dbReference>
<dbReference type="PANTHER" id="PTHR11022">
    <property type="entry name" value="PEPTIDOGLYCAN RECOGNITION PROTEIN"/>
    <property type="match status" value="1"/>
</dbReference>
<dbReference type="VEuPathDB" id="VectorBase:GBRI034466"/>
<dbReference type="GO" id="GO:0008270">
    <property type="term" value="F:zinc ion binding"/>
    <property type="evidence" value="ECO:0007669"/>
    <property type="project" value="InterPro"/>
</dbReference>
<name>A0A1A9WVY5_9MUSC</name>
<evidence type="ECO:0000313" key="6">
    <source>
        <dbReference type="Proteomes" id="UP000091820"/>
    </source>
</evidence>
<dbReference type="SMART" id="SM00701">
    <property type="entry name" value="PGRP"/>
    <property type="match status" value="1"/>
</dbReference>
<evidence type="ECO:0000256" key="2">
    <source>
        <dbReference type="ARBA" id="ARBA00022588"/>
    </source>
</evidence>
<dbReference type="EnsemblMetazoa" id="GBRI034466-RA">
    <property type="protein sequence ID" value="GBRI034466-PA"/>
    <property type="gene ID" value="GBRI034466"/>
</dbReference>
<dbReference type="Proteomes" id="UP000091820">
    <property type="component" value="Unassembled WGS sequence"/>
</dbReference>
<feature type="domain" description="Peptidoglycan recognition protein family" evidence="4">
    <location>
        <begin position="6"/>
        <end position="129"/>
    </location>
</feature>
<evidence type="ECO:0000259" key="4">
    <source>
        <dbReference type="SMART" id="SM00701"/>
    </source>
</evidence>
<dbReference type="InterPro" id="IPR036505">
    <property type="entry name" value="Amidase/PGRP_sf"/>
</dbReference>
<reference evidence="6" key="1">
    <citation type="submission" date="2014-03" db="EMBL/GenBank/DDBJ databases">
        <authorList>
            <person name="Aksoy S."/>
            <person name="Warren W."/>
            <person name="Wilson R.K."/>
        </authorList>
    </citation>
    <scope>NUCLEOTIDE SEQUENCE [LARGE SCALE GENOMIC DNA]</scope>
    <source>
        <strain evidence="6">IAEA</strain>
    </source>
</reference>
<reference evidence="5" key="2">
    <citation type="submission" date="2020-05" db="UniProtKB">
        <authorList>
            <consortium name="EnsemblMetazoa"/>
        </authorList>
    </citation>
    <scope>IDENTIFICATION</scope>
    <source>
        <strain evidence="5">IAEA</strain>
    </source>
</reference>
<dbReference type="Gene3D" id="3.40.80.10">
    <property type="entry name" value="Peptidoglycan recognition protein-like"/>
    <property type="match status" value="1"/>
</dbReference>
<evidence type="ECO:0000256" key="3">
    <source>
        <dbReference type="ARBA" id="ARBA00022859"/>
    </source>
</evidence>